<dbReference type="RefSeq" id="WP_242147887.1">
    <property type="nucleotide sequence ID" value="NZ_CP093379.1"/>
</dbReference>
<evidence type="ECO:0000313" key="3">
    <source>
        <dbReference type="Proteomes" id="UP000829542"/>
    </source>
</evidence>
<organism evidence="2 3">
    <name type="scientific">Ignatzschineria rhizosphaerae</name>
    <dbReference type="NCBI Taxonomy" id="2923279"/>
    <lineage>
        <taxon>Bacteria</taxon>
        <taxon>Pseudomonadati</taxon>
        <taxon>Pseudomonadota</taxon>
        <taxon>Gammaproteobacteria</taxon>
        <taxon>Cardiobacteriales</taxon>
        <taxon>Ignatzschineriaceae</taxon>
        <taxon>Ignatzschineria</taxon>
    </lineage>
</organism>
<accession>A0ABY3X196</accession>
<dbReference type="EMBL" id="CP093379">
    <property type="protein sequence ID" value="UNM95541.1"/>
    <property type="molecule type" value="Genomic_DNA"/>
</dbReference>
<evidence type="ECO:0000259" key="1">
    <source>
        <dbReference type="Pfam" id="PF13304"/>
    </source>
</evidence>
<dbReference type="InterPro" id="IPR027417">
    <property type="entry name" value="P-loop_NTPase"/>
</dbReference>
<gene>
    <name evidence="2" type="ORF">MMG00_09940</name>
</gene>
<protein>
    <submittedName>
        <fullName evidence="2">ATP-binding protein</fullName>
    </submittedName>
</protein>
<dbReference type="InterPro" id="IPR051396">
    <property type="entry name" value="Bact_Antivir_Def_Nuclease"/>
</dbReference>
<dbReference type="Proteomes" id="UP000829542">
    <property type="component" value="Chromosome"/>
</dbReference>
<dbReference type="PANTHER" id="PTHR43581">
    <property type="entry name" value="ATP/GTP PHOSPHATASE"/>
    <property type="match status" value="1"/>
</dbReference>
<feature type="domain" description="ATPase AAA-type core" evidence="1">
    <location>
        <begin position="279"/>
        <end position="347"/>
    </location>
</feature>
<dbReference type="PANTHER" id="PTHR43581:SF4">
    <property type="entry name" value="ATP_GTP PHOSPHATASE"/>
    <property type="match status" value="1"/>
</dbReference>
<keyword evidence="3" id="KW-1185">Reference proteome</keyword>
<proteinExistence type="predicted"/>
<reference evidence="2 3" key="1">
    <citation type="submission" date="2022-03" db="EMBL/GenBank/DDBJ databases">
        <title>Ignatzschineria rhizosphaerae HR5S32.</title>
        <authorList>
            <person name="Sun J.Q."/>
            <person name="Feng J.Y."/>
        </authorList>
    </citation>
    <scope>NUCLEOTIDE SEQUENCE [LARGE SCALE GENOMIC DNA]</scope>
    <source>
        <strain evidence="2 3">HR5S32</strain>
    </source>
</reference>
<dbReference type="InterPro" id="IPR003959">
    <property type="entry name" value="ATPase_AAA_core"/>
</dbReference>
<dbReference type="Pfam" id="PF13304">
    <property type="entry name" value="AAA_21"/>
    <property type="match status" value="1"/>
</dbReference>
<evidence type="ECO:0000313" key="2">
    <source>
        <dbReference type="EMBL" id="UNM95541.1"/>
    </source>
</evidence>
<dbReference type="Gene3D" id="3.40.50.300">
    <property type="entry name" value="P-loop containing nucleotide triphosphate hydrolases"/>
    <property type="match status" value="1"/>
</dbReference>
<keyword evidence="2" id="KW-0547">Nucleotide-binding</keyword>
<dbReference type="SUPFAM" id="SSF52540">
    <property type="entry name" value="P-loop containing nucleoside triphosphate hydrolases"/>
    <property type="match status" value="1"/>
</dbReference>
<name>A0ABY3X196_9GAMM</name>
<sequence>MIIKYFSASYTGGITIEPLTFDQNMTLLVGPSGVGKTSILNAISDLKKVLRGSSINGFKWEVKINFNNTNYRWLGEFSYIEKNIFDELSKDPRESFIANLLSAIDKKVTDDDAKLISEQFYIDDKKILERSPTNFIFNKKNIKIKLPDNESSLNSLRDEPAIVEFISAIKRITILNNDYLSVEGLNIHHISPKRKKDVDLQNTDINISELKKLDWSIEKKLHFCEMHIPQVFSDITDRYKEIFPFVDSITVKEFIYPESATRYLILIKEIDNKNLISGDKLSSGMSKSLMLLCFFYLSNENIVFLIDEFENGLGINCLDEIVDMLSFEQYNQNIQFILTSHHPYIINNISMDSWKVIARDKSIIKSYDPVIDLNLNTSRHDAFLSLINSDVYEEGVFTS</sequence>
<keyword evidence="2" id="KW-0067">ATP-binding</keyword>
<dbReference type="GO" id="GO:0005524">
    <property type="term" value="F:ATP binding"/>
    <property type="evidence" value="ECO:0007669"/>
    <property type="project" value="UniProtKB-KW"/>
</dbReference>